<accession>A0A6J4QTI8</accession>
<reference evidence="1" key="1">
    <citation type="submission" date="2020-02" db="EMBL/GenBank/DDBJ databases">
        <authorList>
            <person name="Meier V. D."/>
        </authorList>
    </citation>
    <scope>NUCLEOTIDE SEQUENCE</scope>
    <source>
        <strain evidence="1">AVDCRST_MAG37</strain>
    </source>
</reference>
<protein>
    <submittedName>
        <fullName evidence="1">Uncharacterized protein</fullName>
    </submittedName>
</protein>
<evidence type="ECO:0000313" key="1">
    <source>
        <dbReference type="EMBL" id="CAA9454546.1"/>
    </source>
</evidence>
<feature type="non-terminal residue" evidence="1">
    <location>
        <position position="1"/>
    </location>
</feature>
<name>A0A6J4QTI8_9ACTN</name>
<gene>
    <name evidence="1" type="ORF">AVDCRST_MAG37-2775</name>
</gene>
<sequence length="53" mass="6203">WGEEDEFRPVSFARRFEQEIASSRCPARATSRRRMIRNEPIACWPTSSPVTPH</sequence>
<feature type="non-terminal residue" evidence="1">
    <location>
        <position position="53"/>
    </location>
</feature>
<dbReference type="AlphaFoldDB" id="A0A6J4QTI8"/>
<proteinExistence type="predicted"/>
<organism evidence="1">
    <name type="scientific">uncultured Rubrobacteraceae bacterium</name>
    <dbReference type="NCBI Taxonomy" id="349277"/>
    <lineage>
        <taxon>Bacteria</taxon>
        <taxon>Bacillati</taxon>
        <taxon>Actinomycetota</taxon>
        <taxon>Rubrobacteria</taxon>
        <taxon>Rubrobacterales</taxon>
        <taxon>Rubrobacteraceae</taxon>
        <taxon>environmental samples</taxon>
    </lineage>
</organism>
<dbReference type="EMBL" id="CADCVD010000140">
    <property type="protein sequence ID" value="CAA9454546.1"/>
    <property type="molecule type" value="Genomic_DNA"/>
</dbReference>